<dbReference type="RefSeq" id="WP_166232256.1">
    <property type="nucleotide sequence ID" value="NZ_CP049865.1"/>
</dbReference>
<sequence length="180" mass="18588">MSRWDTTHAALREAALELFGTLGYDATTTAQVARRAGVTEMTLFRHFPTKEALLLSDPYDPLLAEAVRTRPPGEAPMAALVAGIGQAWSRLPEADLAALGAVLAIVRGTPGLRGALERNASATTDALAEALIARGATPVAAAVAAAAAIAGLSAALLAWDPEERDLSDHLSEALDALAGR</sequence>
<gene>
    <name evidence="7" type="ORF">G7070_04405</name>
</gene>
<evidence type="ECO:0000256" key="5">
    <source>
        <dbReference type="SAM" id="Phobius"/>
    </source>
</evidence>
<dbReference type="PROSITE" id="PS50977">
    <property type="entry name" value="HTH_TETR_2"/>
    <property type="match status" value="1"/>
</dbReference>
<dbReference type="PANTHER" id="PTHR30055">
    <property type="entry name" value="HTH-TYPE TRANSCRIPTIONAL REGULATOR RUTR"/>
    <property type="match status" value="1"/>
</dbReference>
<keyword evidence="1" id="KW-0805">Transcription regulation</keyword>
<evidence type="ECO:0000259" key="6">
    <source>
        <dbReference type="PROSITE" id="PS50977"/>
    </source>
</evidence>
<evidence type="ECO:0000256" key="1">
    <source>
        <dbReference type="ARBA" id="ARBA00023015"/>
    </source>
</evidence>
<protein>
    <submittedName>
        <fullName evidence="7">TetR/AcrR family transcriptional regulator</fullName>
    </submittedName>
</protein>
<dbReference type="InterPro" id="IPR001647">
    <property type="entry name" value="HTH_TetR"/>
</dbReference>
<reference evidence="7 8" key="1">
    <citation type="submission" date="2020-03" db="EMBL/GenBank/DDBJ databases">
        <title>Propioniciclava sp. nov., isolated from Hydrophilus acuminatus.</title>
        <authorList>
            <person name="Hyun D.-W."/>
            <person name="Bae J.-W."/>
        </authorList>
    </citation>
    <scope>NUCLEOTIDE SEQUENCE [LARGE SCALE GENOMIC DNA]</scope>
    <source>
        <strain evidence="7 8">HDW11</strain>
    </source>
</reference>
<dbReference type="InterPro" id="IPR050109">
    <property type="entry name" value="HTH-type_TetR-like_transc_reg"/>
</dbReference>
<feature type="transmembrane region" description="Helical" evidence="5">
    <location>
        <begin position="139"/>
        <end position="159"/>
    </location>
</feature>
<evidence type="ECO:0000313" key="8">
    <source>
        <dbReference type="Proteomes" id="UP000501058"/>
    </source>
</evidence>
<feature type="DNA-binding region" description="H-T-H motif" evidence="4">
    <location>
        <begin position="28"/>
        <end position="47"/>
    </location>
</feature>
<evidence type="ECO:0000313" key="7">
    <source>
        <dbReference type="EMBL" id="QIK71648.1"/>
    </source>
</evidence>
<name>A0A6G7Y4T5_9ACTN</name>
<keyword evidence="5" id="KW-1133">Transmembrane helix</keyword>
<keyword evidence="3" id="KW-0804">Transcription</keyword>
<dbReference type="InterPro" id="IPR009057">
    <property type="entry name" value="Homeodomain-like_sf"/>
</dbReference>
<dbReference type="KEGG" id="prv:G7070_04405"/>
<keyword evidence="8" id="KW-1185">Reference proteome</keyword>
<feature type="domain" description="HTH tetR-type" evidence="6">
    <location>
        <begin position="5"/>
        <end position="65"/>
    </location>
</feature>
<keyword evidence="5" id="KW-0812">Transmembrane</keyword>
<dbReference type="PRINTS" id="PR00455">
    <property type="entry name" value="HTHTETR"/>
</dbReference>
<evidence type="ECO:0000256" key="4">
    <source>
        <dbReference type="PROSITE-ProRule" id="PRU00335"/>
    </source>
</evidence>
<dbReference type="Gene3D" id="1.10.357.10">
    <property type="entry name" value="Tetracycline Repressor, domain 2"/>
    <property type="match status" value="1"/>
</dbReference>
<dbReference type="GO" id="GO:0003700">
    <property type="term" value="F:DNA-binding transcription factor activity"/>
    <property type="evidence" value="ECO:0007669"/>
    <property type="project" value="TreeGrafter"/>
</dbReference>
<dbReference type="Pfam" id="PF00440">
    <property type="entry name" value="TetR_N"/>
    <property type="match status" value="1"/>
</dbReference>
<dbReference type="EMBL" id="CP049865">
    <property type="protein sequence ID" value="QIK71648.1"/>
    <property type="molecule type" value="Genomic_DNA"/>
</dbReference>
<dbReference type="GO" id="GO:0000976">
    <property type="term" value="F:transcription cis-regulatory region binding"/>
    <property type="evidence" value="ECO:0007669"/>
    <property type="project" value="TreeGrafter"/>
</dbReference>
<dbReference type="PANTHER" id="PTHR30055:SF234">
    <property type="entry name" value="HTH-TYPE TRANSCRIPTIONAL REGULATOR BETI"/>
    <property type="match status" value="1"/>
</dbReference>
<dbReference type="Gene3D" id="1.10.10.60">
    <property type="entry name" value="Homeodomain-like"/>
    <property type="match status" value="1"/>
</dbReference>
<organism evidence="7 8">
    <name type="scientific">Propioniciclava coleopterorum</name>
    <dbReference type="NCBI Taxonomy" id="2714937"/>
    <lineage>
        <taxon>Bacteria</taxon>
        <taxon>Bacillati</taxon>
        <taxon>Actinomycetota</taxon>
        <taxon>Actinomycetes</taxon>
        <taxon>Propionibacteriales</taxon>
        <taxon>Propionibacteriaceae</taxon>
        <taxon>Propioniciclava</taxon>
    </lineage>
</organism>
<accession>A0A6G7Y4T5</accession>
<evidence type="ECO:0000256" key="2">
    <source>
        <dbReference type="ARBA" id="ARBA00023125"/>
    </source>
</evidence>
<dbReference type="SUPFAM" id="SSF46689">
    <property type="entry name" value="Homeodomain-like"/>
    <property type="match status" value="1"/>
</dbReference>
<proteinExistence type="predicted"/>
<dbReference type="AlphaFoldDB" id="A0A6G7Y4T5"/>
<evidence type="ECO:0000256" key="3">
    <source>
        <dbReference type="ARBA" id="ARBA00023163"/>
    </source>
</evidence>
<keyword evidence="5" id="KW-0472">Membrane</keyword>
<dbReference type="Proteomes" id="UP000501058">
    <property type="component" value="Chromosome"/>
</dbReference>
<keyword evidence="2 4" id="KW-0238">DNA-binding</keyword>